<dbReference type="AlphaFoldDB" id="A0A0H2ZUR3"/>
<protein>
    <submittedName>
        <fullName evidence="1">Uncharacterized protein</fullName>
    </submittedName>
</protein>
<sequence length="127" mass="13736">MSAGGEVGTKDPQSYRRFTVHRIDKPVASGPSFATAAEVESFLDAVEKLPRWRLDLDDGSITFDNTELTVTDVRTGESFCLKGWTSLGVTGRATHGGQAGAYDGARHISIATDEPPTIGRWYKSDMA</sequence>
<evidence type="ECO:0000313" key="1">
    <source>
        <dbReference type="EMBL" id="ABK66099.1"/>
    </source>
</evidence>
<name>A0A0H2ZUR3_MYCA1</name>
<dbReference type="EMBL" id="CP000479">
    <property type="protein sequence ID" value="ABK66099.1"/>
    <property type="molecule type" value="Genomic_DNA"/>
</dbReference>
<dbReference type="Proteomes" id="UP000001574">
    <property type="component" value="Chromosome"/>
</dbReference>
<gene>
    <name evidence="1" type="ordered locus">MAV_2249</name>
</gene>
<reference evidence="1 2" key="1">
    <citation type="submission" date="2006-10" db="EMBL/GenBank/DDBJ databases">
        <authorList>
            <person name="Fleischmann R.D."/>
            <person name="Dodson R.J."/>
            <person name="Haft D.H."/>
            <person name="Merkel J.S."/>
            <person name="Nelson W.C."/>
            <person name="Fraser C.M."/>
        </authorList>
    </citation>
    <scope>NUCLEOTIDE SEQUENCE [LARGE SCALE GENOMIC DNA]</scope>
    <source>
        <strain evidence="1 2">104</strain>
    </source>
</reference>
<proteinExistence type="predicted"/>
<dbReference type="HOGENOM" id="CLU_1729335_0_0_11"/>
<accession>A0A0H2ZUR3</accession>
<dbReference type="KEGG" id="mav:MAV_2249"/>
<evidence type="ECO:0000313" key="2">
    <source>
        <dbReference type="Proteomes" id="UP000001574"/>
    </source>
</evidence>
<organism evidence="1 2">
    <name type="scientific">Mycobacterium avium (strain 104)</name>
    <dbReference type="NCBI Taxonomy" id="243243"/>
    <lineage>
        <taxon>Bacteria</taxon>
        <taxon>Bacillati</taxon>
        <taxon>Actinomycetota</taxon>
        <taxon>Actinomycetes</taxon>
        <taxon>Mycobacteriales</taxon>
        <taxon>Mycobacteriaceae</taxon>
        <taxon>Mycobacterium</taxon>
        <taxon>Mycobacterium avium complex (MAC)</taxon>
    </lineage>
</organism>